<dbReference type="RefSeq" id="WP_106589986.1">
    <property type="nucleotide sequence ID" value="NZ_PYAV01000020.1"/>
</dbReference>
<dbReference type="EMBL" id="PYAV01000020">
    <property type="protein sequence ID" value="PSL41286.1"/>
    <property type="molecule type" value="Genomic_DNA"/>
</dbReference>
<sequence>MTETYDGSPGYTEGELIHMAFRLATLTDPSEEMQEVLEKQGVEAAFQALLVLRQSPKRVRNVEGFLKKALVMGWGPSTVPVRRSRLEAPQMPQQRPPLQHPGYDWLEAD</sequence>
<evidence type="ECO:0000313" key="3">
    <source>
        <dbReference type="Proteomes" id="UP000242310"/>
    </source>
</evidence>
<name>A0A2P8H4Y5_9BACI</name>
<gene>
    <name evidence="2" type="ORF">B0H94_12032</name>
</gene>
<feature type="region of interest" description="Disordered" evidence="1">
    <location>
        <begin position="86"/>
        <end position="109"/>
    </location>
</feature>
<protein>
    <submittedName>
        <fullName evidence="2">Uncharacterized protein</fullName>
    </submittedName>
</protein>
<accession>A0A2P8H4Y5</accession>
<dbReference type="OrthoDB" id="2068210at2"/>
<proteinExistence type="predicted"/>
<dbReference type="Proteomes" id="UP000242310">
    <property type="component" value="Unassembled WGS sequence"/>
</dbReference>
<dbReference type="AlphaFoldDB" id="A0A2P8H4Y5"/>
<comment type="caution">
    <text evidence="2">The sequence shown here is derived from an EMBL/GenBank/DDBJ whole genome shotgun (WGS) entry which is preliminary data.</text>
</comment>
<evidence type="ECO:0000256" key="1">
    <source>
        <dbReference type="SAM" id="MobiDB-lite"/>
    </source>
</evidence>
<organism evidence="2 3">
    <name type="scientific">Salsuginibacillus halophilus</name>
    <dbReference type="NCBI Taxonomy" id="517424"/>
    <lineage>
        <taxon>Bacteria</taxon>
        <taxon>Bacillati</taxon>
        <taxon>Bacillota</taxon>
        <taxon>Bacilli</taxon>
        <taxon>Bacillales</taxon>
        <taxon>Bacillaceae</taxon>
        <taxon>Salsuginibacillus</taxon>
    </lineage>
</organism>
<reference evidence="2 3" key="1">
    <citation type="submission" date="2018-03" db="EMBL/GenBank/DDBJ databases">
        <title>Genomic Encyclopedia of Type Strains, Phase III (KMG-III): the genomes of soil and plant-associated and newly described type strains.</title>
        <authorList>
            <person name="Whitman W."/>
        </authorList>
    </citation>
    <scope>NUCLEOTIDE SEQUENCE [LARGE SCALE GENOMIC DNA]</scope>
    <source>
        <strain evidence="2 3">CGMCC 1.07653</strain>
    </source>
</reference>
<evidence type="ECO:0000313" key="2">
    <source>
        <dbReference type="EMBL" id="PSL41286.1"/>
    </source>
</evidence>
<keyword evidence="3" id="KW-1185">Reference proteome</keyword>